<evidence type="ECO:0000313" key="4">
    <source>
        <dbReference type="Proteomes" id="UP000452235"/>
    </source>
</evidence>
<dbReference type="AlphaFoldDB" id="A0A5M3YSH8"/>
<dbReference type="EMBL" id="BLJY01000003">
    <property type="protein sequence ID" value="GFF14148.1"/>
    <property type="molecule type" value="Genomic_DNA"/>
</dbReference>
<gene>
    <name evidence="3" type="ORF">ATEIFO6365_0003020100</name>
</gene>
<dbReference type="Proteomes" id="UP000452235">
    <property type="component" value="Unassembled WGS sequence"/>
</dbReference>
<keyword evidence="2" id="KW-1133">Transmembrane helix</keyword>
<evidence type="ECO:0000256" key="2">
    <source>
        <dbReference type="SAM" id="Phobius"/>
    </source>
</evidence>
<organism evidence="3 4">
    <name type="scientific">Aspergillus terreus</name>
    <dbReference type="NCBI Taxonomy" id="33178"/>
    <lineage>
        <taxon>Eukaryota</taxon>
        <taxon>Fungi</taxon>
        <taxon>Dikarya</taxon>
        <taxon>Ascomycota</taxon>
        <taxon>Pezizomycotina</taxon>
        <taxon>Eurotiomycetes</taxon>
        <taxon>Eurotiomycetidae</taxon>
        <taxon>Eurotiales</taxon>
        <taxon>Aspergillaceae</taxon>
        <taxon>Aspergillus</taxon>
        <taxon>Aspergillus subgen. Circumdati</taxon>
    </lineage>
</organism>
<feature type="compositionally biased region" description="Basic and acidic residues" evidence="1">
    <location>
        <begin position="122"/>
        <end position="133"/>
    </location>
</feature>
<name>A0A5M3YSH8_ASPTE</name>
<sequence>MGYRRGLSKCSRLSVLRDHLSQNLKAALDRSKAVQSSIDPVLLTNTTNSTVSDAQTSLPVSDTPSPTPTAGTKSLIPNWSYEKSSTAAVIIFTTIAVTALLFLIFLSAQKVRPSWARRRAERLHSRSDGDVKNGCKPASGSTRENIMFSSGRPSTSSQTYIVEQRDGSDVQFDVLSPCAAEEGGCVDCETEEWGCEAGASEEDVDRSWSQTGSRYAVPDESCCFDAGVAGTA</sequence>
<feature type="region of interest" description="Disordered" evidence="1">
    <location>
        <begin position="121"/>
        <end position="159"/>
    </location>
</feature>
<evidence type="ECO:0000313" key="3">
    <source>
        <dbReference type="EMBL" id="GFF14148.1"/>
    </source>
</evidence>
<keyword evidence="2" id="KW-0812">Transmembrane</keyword>
<feature type="region of interest" description="Disordered" evidence="1">
    <location>
        <begin position="52"/>
        <end position="72"/>
    </location>
</feature>
<feature type="compositionally biased region" description="Polar residues" evidence="1">
    <location>
        <begin position="139"/>
        <end position="159"/>
    </location>
</feature>
<protein>
    <submittedName>
        <fullName evidence="3">Uncharacterized protein</fullName>
    </submittedName>
</protein>
<feature type="transmembrane region" description="Helical" evidence="2">
    <location>
        <begin position="87"/>
        <end position="108"/>
    </location>
</feature>
<evidence type="ECO:0000256" key="1">
    <source>
        <dbReference type="SAM" id="MobiDB-lite"/>
    </source>
</evidence>
<proteinExistence type="predicted"/>
<accession>A0A5M3YSH8</accession>
<reference evidence="3 4" key="1">
    <citation type="submission" date="2020-01" db="EMBL/GenBank/DDBJ databases">
        <title>Aspergillus terreus IFO 6365 whole genome shotgun sequence.</title>
        <authorList>
            <person name="Kanamasa S."/>
            <person name="Takahashi H."/>
        </authorList>
    </citation>
    <scope>NUCLEOTIDE SEQUENCE [LARGE SCALE GENOMIC DNA]</scope>
    <source>
        <strain evidence="3 4">IFO 6365</strain>
    </source>
</reference>
<comment type="caution">
    <text evidence="3">The sequence shown here is derived from an EMBL/GenBank/DDBJ whole genome shotgun (WGS) entry which is preliminary data.</text>
</comment>
<dbReference type="OrthoDB" id="4501674at2759"/>
<keyword evidence="2" id="KW-0472">Membrane</keyword>
<keyword evidence="4" id="KW-1185">Reference proteome</keyword>